<feature type="region of interest" description="Disordered" evidence="1">
    <location>
        <begin position="27"/>
        <end position="68"/>
    </location>
</feature>
<dbReference type="Proteomes" id="UP001292094">
    <property type="component" value="Unassembled WGS sequence"/>
</dbReference>
<keyword evidence="3" id="KW-1185">Reference proteome</keyword>
<comment type="caution">
    <text evidence="2">The sequence shown here is derived from an EMBL/GenBank/DDBJ whole genome shotgun (WGS) entry which is preliminary data.</text>
</comment>
<accession>A0AAE1Q251</accession>
<proteinExistence type="predicted"/>
<organism evidence="2 3">
    <name type="scientific">Petrolisthes manimaculis</name>
    <dbReference type="NCBI Taxonomy" id="1843537"/>
    <lineage>
        <taxon>Eukaryota</taxon>
        <taxon>Metazoa</taxon>
        <taxon>Ecdysozoa</taxon>
        <taxon>Arthropoda</taxon>
        <taxon>Crustacea</taxon>
        <taxon>Multicrustacea</taxon>
        <taxon>Malacostraca</taxon>
        <taxon>Eumalacostraca</taxon>
        <taxon>Eucarida</taxon>
        <taxon>Decapoda</taxon>
        <taxon>Pleocyemata</taxon>
        <taxon>Anomura</taxon>
        <taxon>Galatheoidea</taxon>
        <taxon>Porcellanidae</taxon>
        <taxon>Petrolisthes</taxon>
    </lineage>
</organism>
<dbReference type="EMBL" id="JAWZYT010000955">
    <property type="protein sequence ID" value="KAK4317067.1"/>
    <property type="molecule type" value="Genomic_DNA"/>
</dbReference>
<sequence length="99" mass="11412">MFGVGNIMYRRYPNGPKEYQTMKVPIYQRTSNSRSTGTSNSRNTGTSNSRNTGTTGIVDSPQYTPTQYNTNQLTYTQQDGSWMFEKGANHRVYRRSEMY</sequence>
<evidence type="ECO:0000313" key="2">
    <source>
        <dbReference type="EMBL" id="KAK4317067.1"/>
    </source>
</evidence>
<evidence type="ECO:0000256" key="1">
    <source>
        <dbReference type="SAM" id="MobiDB-lite"/>
    </source>
</evidence>
<protein>
    <submittedName>
        <fullName evidence="2">Uncharacterized protein</fullName>
    </submittedName>
</protein>
<feature type="compositionally biased region" description="Low complexity" evidence="1">
    <location>
        <begin position="29"/>
        <end position="68"/>
    </location>
</feature>
<dbReference type="AlphaFoldDB" id="A0AAE1Q251"/>
<evidence type="ECO:0000313" key="3">
    <source>
        <dbReference type="Proteomes" id="UP001292094"/>
    </source>
</evidence>
<gene>
    <name evidence="2" type="ORF">Pmani_011817</name>
</gene>
<reference evidence="2" key="1">
    <citation type="submission" date="2023-11" db="EMBL/GenBank/DDBJ databases">
        <title>Genome assemblies of two species of porcelain crab, Petrolisthes cinctipes and Petrolisthes manimaculis (Anomura: Porcellanidae).</title>
        <authorList>
            <person name="Angst P."/>
        </authorList>
    </citation>
    <scope>NUCLEOTIDE SEQUENCE</scope>
    <source>
        <strain evidence="2">PB745_02</strain>
        <tissue evidence="2">Gill</tissue>
    </source>
</reference>
<name>A0AAE1Q251_9EUCA</name>